<dbReference type="Pfam" id="PF01179">
    <property type="entry name" value="Cu_amine_oxid"/>
    <property type="match status" value="1"/>
</dbReference>
<dbReference type="Gene3D" id="2.70.98.20">
    <property type="entry name" value="Copper amine oxidase, catalytic domain"/>
    <property type="match status" value="1"/>
</dbReference>
<keyword evidence="15" id="KW-1185">Reference proteome</keyword>
<feature type="active site" description="Proton acceptor" evidence="7">
    <location>
        <position position="463"/>
    </location>
</feature>
<feature type="domain" description="Copper amine oxidase catalytic" evidence="12">
    <location>
        <begin position="389"/>
        <end position="815"/>
    </location>
</feature>
<evidence type="ECO:0000256" key="3">
    <source>
        <dbReference type="ARBA" id="ARBA00022723"/>
    </source>
</evidence>
<feature type="region of interest" description="Disordered" evidence="10">
    <location>
        <begin position="353"/>
        <end position="386"/>
    </location>
</feature>
<dbReference type="PANTHER" id="PTHR10638:SF20">
    <property type="entry name" value="AMINE OXIDASE"/>
    <property type="match status" value="1"/>
</dbReference>
<name>A0A8H6HSD4_9AGAR</name>
<dbReference type="SUPFAM" id="SSF54416">
    <property type="entry name" value="Amine oxidase N-terminal region"/>
    <property type="match status" value="2"/>
</dbReference>
<dbReference type="PRINTS" id="PR00766">
    <property type="entry name" value="CUDAOXIDASE"/>
</dbReference>
<evidence type="ECO:0000256" key="6">
    <source>
        <dbReference type="ARBA" id="ARBA00023008"/>
    </source>
</evidence>
<feature type="domain" description="DUF1965" evidence="13">
    <location>
        <begin position="303"/>
        <end position="346"/>
    </location>
</feature>
<proteinExistence type="inferred from homology"/>
<reference evidence="14 15" key="1">
    <citation type="submission" date="2020-07" db="EMBL/GenBank/DDBJ databases">
        <title>Comparative genomics of pyrophilous fungi reveals a link between fire events and developmental genes.</title>
        <authorList>
            <consortium name="DOE Joint Genome Institute"/>
            <person name="Steindorff A.S."/>
            <person name="Carver A."/>
            <person name="Calhoun S."/>
            <person name="Stillman K."/>
            <person name="Liu H."/>
            <person name="Lipzen A."/>
            <person name="Pangilinan J."/>
            <person name="Labutti K."/>
            <person name="Bruns T.D."/>
            <person name="Grigoriev I.V."/>
        </authorList>
    </citation>
    <scope>NUCLEOTIDE SEQUENCE [LARGE SCALE GENOMIC DNA]</scope>
    <source>
        <strain evidence="14 15">CBS 144469</strain>
    </source>
</reference>
<comment type="PTM">
    <text evidence="8 9">Topaquinone (TPQ) is generated by copper-dependent autoxidation of a specific tyrosyl residue.</text>
</comment>
<comment type="caution">
    <text evidence="14">The sequence shown here is derived from an EMBL/GenBank/DDBJ whole genome shotgun (WGS) entry which is preliminary data.</text>
</comment>
<dbReference type="InterPro" id="IPR036460">
    <property type="entry name" value="Cu_amine_oxidase_C_sf"/>
</dbReference>
<evidence type="ECO:0000259" key="12">
    <source>
        <dbReference type="Pfam" id="PF01179"/>
    </source>
</evidence>
<keyword evidence="3 9" id="KW-0479">Metal-binding</keyword>
<dbReference type="GO" id="GO:0048038">
    <property type="term" value="F:quinone binding"/>
    <property type="evidence" value="ECO:0007669"/>
    <property type="project" value="InterPro"/>
</dbReference>
<keyword evidence="11" id="KW-1133">Transmembrane helix</keyword>
<dbReference type="EMBL" id="JACGCI010000053">
    <property type="protein sequence ID" value="KAF6751013.1"/>
    <property type="molecule type" value="Genomic_DNA"/>
</dbReference>
<dbReference type="GO" id="GO:0009308">
    <property type="term" value="P:amine metabolic process"/>
    <property type="evidence" value="ECO:0007669"/>
    <property type="project" value="UniProtKB-UniRule"/>
</dbReference>
<dbReference type="InterPro" id="IPR015798">
    <property type="entry name" value="Cu_amine_oxidase_C"/>
</dbReference>
<dbReference type="GO" id="GO:0008131">
    <property type="term" value="F:primary methylamine oxidase activity"/>
    <property type="evidence" value="ECO:0007669"/>
    <property type="project" value="InterPro"/>
</dbReference>
<dbReference type="OrthoDB" id="3341590at2759"/>
<organism evidence="14 15">
    <name type="scientific">Ephemerocybe angulata</name>
    <dbReference type="NCBI Taxonomy" id="980116"/>
    <lineage>
        <taxon>Eukaryota</taxon>
        <taxon>Fungi</taxon>
        <taxon>Dikarya</taxon>
        <taxon>Basidiomycota</taxon>
        <taxon>Agaricomycotina</taxon>
        <taxon>Agaricomycetes</taxon>
        <taxon>Agaricomycetidae</taxon>
        <taxon>Agaricales</taxon>
        <taxon>Agaricineae</taxon>
        <taxon>Psathyrellaceae</taxon>
        <taxon>Ephemerocybe</taxon>
    </lineage>
</organism>
<dbReference type="EC" id="1.4.3.-" evidence="9"/>
<dbReference type="PANTHER" id="PTHR10638">
    <property type="entry name" value="COPPER AMINE OXIDASE"/>
    <property type="match status" value="1"/>
</dbReference>
<keyword evidence="11" id="KW-0472">Membrane</keyword>
<dbReference type="Proteomes" id="UP000521943">
    <property type="component" value="Unassembled WGS sequence"/>
</dbReference>
<keyword evidence="5 9" id="KW-0560">Oxidoreductase</keyword>
<evidence type="ECO:0000256" key="11">
    <source>
        <dbReference type="SAM" id="Phobius"/>
    </source>
</evidence>
<gene>
    <name evidence="14" type="ORF">DFP72DRAFT_1172624</name>
</gene>
<dbReference type="Gene3D" id="3.10.450.40">
    <property type="match status" value="2"/>
</dbReference>
<feature type="region of interest" description="Disordered" evidence="10">
    <location>
        <begin position="1"/>
        <end position="41"/>
    </location>
</feature>
<feature type="modified residue" description="2',4',5'-topaquinone" evidence="8">
    <location>
        <position position="547"/>
    </location>
</feature>
<evidence type="ECO:0000313" key="15">
    <source>
        <dbReference type="Proteomes" id="UP000521943"/>
    </source>
</evidence>
<evidence type="ECO:0000256" key="4">
    <source>
        <dbReference type="ARBA" id="ARBA00022772"/>
    </source>
</evidence>
<feature type="compositionally biased region" description="Polar residues" evidence="10">
    <location>
        <begin position="359"/>
        <end position="372"/>
    </location>
</feature>
<dbReference type="InterPro" id="IPR000269">
    <property type="entry name" value="Cu_amine_oxidase"/>
</dbReference>
<dbReference type="AlphaFoldDB" id="A0A8H6HSD4"/>
<evidence type="ECO:0000256" key="1">
    <source>
        <dbReference type="ARBA" id="ARBA00001935"/>
    </source>
</evidence>
<sequence length="887" mass="99826">MAQRRSLPTHSSPTSKSSFRDADSPDQPLISGHCGGEHGQPKRQQWRFSSFLIVAAAATLGIIVGSHIPRQTTSFGAGIGLDELLTPEVVVQEELRRCPSNLPLPASPPAKVNPWAQLSIPEVLEVQEWLMDPKQNLNLTDAVTATPSDNAIFLIEAYHPLKSEVLEYFAASANDMEAAKAPEKYARVTIDHGGLKEPVTRDYVVGPLPTSKQTTMRRLTDIYHRPEIPFNARGSSTFTALEEALAKAVAPMSEAVEGLFGATPTGKALNDTYIAGVYGPWSYDGSFRRGWISWRYNTPGSWLLPIDFYQYFDWSGSDTEQWRILKVVYHNQTFSSVDAFISAYRDGTIIRFPSPSLPTPQNGTSSTWTQRGRANRSKPRDLDHLPGPRSVSFAGLRFRVDRNQNYVSWMGWGVYIGFDRDMGLALWDIRFKGERIAYQLAPQDTFVQYAGNDPMQSLTSWLDRYYGMGFLTRDLIPNYDCPQEAVYLPSTTFHAVLGTITRKRAICVFEQDVGRPLTRHFGGWQGETGAVKGYVLTIRTIATVGNYDYSFDYIFQLDGTIEVKLSASGYLQGGYWTPDRNPYGARIGDFSMGSVHDHVINFKVDLDIAGLNNSFLKTTSVVETIYPEWLDDPDWPSDTKRDSQTDDHRSKARLVQRLKREYIETESSKDSRVRYSQNHRSSYAVVNRDALNAWGAPRGYAIHPGLSQVHNTIVKAVRTEKNANWANHNLAVTLRKDTEPSSSSMWNLNLPGDPPVNFDKFFDGDNITQKDLVLWINVGTHHWPGSEDSPNTKTNTASSSFMLTPLNYFDSDPSMESMNAITLDLDPDSPEEYLFDDNGVQQHHHCMPEAPSVFKYERQVSAPDLKGMDTEEVMERVLTPMYIRFRS</sequence>
<dbReference type="GO" id="GO:0005886">
    <property type="term" value="C:plasma membrane"/>
    <property type="evidence" value="ECO:0007669"/>
    <property type="project" value="TreeGrafter"/>
</dbReference>
<evidence type="ECO:0000256" key="10">
    <source>
        <dbReference type="SAM" id="MobiDB-lite"/>
    </source>
</evidence>
<accession>A0A8H6HSD4</accession>
<evidence type="ECO:0000256" key="8">
    <source>
        <dbReference type="PIRSR" id="PIRSR600269-51"/>
    </source>
</evidence>
<dbReference type="SUPFAM" id="SSF49998">
    <property type="entry name" value="Amine oxidase catalytic domain"/>
    <property type="match status" value="1"/>
</dbReference>
<keyword evidence="11" id="KW-0812">Transmembrane</keyword>
<dbReference type="InterPro" id="IPR016182">
    <property type="entry name" value="Cu_amine_oxidase_N-reg"/>
</dbReference>
<feature type="transmembrane region" description="Helical" evidence="11">
    <location>
        <begin position="48"/>
        <end position="68"/>
    </location>
</feature>
<protein>
    <recommendedName>
        <fullName evidence="9">Amine oxidase</fullName>
        <ecNumber evidence="9">1.4.3.-</ecNumber>
    </recommendedName>
</protein>
<keyword evidence="4 7" id="KW-0801">TPQ</keyword>
<feature type="active site" description="Schiff-base intermediate with substrate; via topaquinone" evidence="7">
    <location>
        <position position="547"/>
    </location>
</feature>
<dbReference type="GO" id="GO:0005507">
    <property type="term" value="F:copper ion binding"/>
    <property type="evidence" value="ECO:0007669"/>
    <property type="project" value="InterPro"/>
</dbReference>
<evidence type="ECO:0000256" key="2">
    <source>
        <dbReference type="ARBA" id="ARBA00007983"/>
    </source>
</evidence>
<evidence type="ECO:0000256" key="7">
    <source>
        <dbReference type="PIRSR" id="PIRSR600269-50"/>
    </source>
</evidence>
<evidence type="ECO:0000256" key="9">
    <source>
        <dbReference type="RuleBase" id="RU000672"/>
    </source>
</evidence>
<evidence type="ECO:0000313" key="14">
    <source>
        <dbReference type="EMBL" id="KAF6751013.1"/>
    </source>
</evidence>
<evidence type="ECO:0000259" key="13">
    <source>
        <dbReference type="Pfam" id="PF09248"/>
    </source>
</evidence>
<feature type="compositionally biased region" description="Polar residues" evidence="10">
    <location>
        <begin position="1"/>
        <end position="17"/>
    </location>
</feature>
<keyword evidence="6 9" id="KW-0186">Copper</keyword>
<dbReference type="Pfam" id="PF09248">
    <property type="entry name" value="DUF1965"/>
    <property type="match status" value="1"/>
</dbReference>
<comment type="similarity">
    <text evidence="2 9">Belongs to the copper/topaquinone oxidase family.</text>
</comment>
<evidence type="ECO:0000256" key="5">
    <source>
        <dbReference type="ARBA" id="ARBA00023002"/>
    </source>
</evidence>
<dbReference type="InterPro" id="IPR015328">
    <property type="entry name" value="DUF1965"/>
</dbReference>
<comment type="cofactor">
    <cofactor evidence="1">
        <name>Cu cation</name>
        <dbReference type="ChEBI" id="CHEBI:23378"/>
    </cofactor>
</comment>
<comment type="cofactor">
    <cofactor evidence="9">
        <name>Cu cation</name>
        <dbReference type="ChEBI" id="CHEBI:23378"/>
    </cofactor>
    <text evidence="9">Contains 1 topaquinone per subunit.</text>
</comment>